<comment type="caution">
    <text evidence="5">The sequence shown here is derived from an EMBL/GenBank/DDBJ whole genome shotgun (WGS) entry which is preliminary data.</text>
</comment>
<dbReference type="OrthoDB" id="9790282at2"/>
<dbReference type="Proteomes" id="UP000249299">
    <property type="component" value="Unassembled WGS sequence"/>
</dbReference>
<comment type="function">
    <text evidence="4">Functions in the N-end rule pathway of protein degradation where it conjugates Leu, Phe and, less efficiently, Met from aminoacyl-tRNAs to the N-termini of proteins containing an N-terminal arginine or lysine.</text>
</comment>
<dbReference type="PANTHER" id="PTHR30098">
    <property type="entry name" value="LEUCYL/PHENYLALANYL-TRNA--PROTEIN TRANSFERASE"/>
    <property type="match status" value="1"/>
</dbReference>
<dbReference type="AlphaFoldDB" id="A0A327JSQ7"/>
<dbReference type="Gene3D" id="3.40.630.70">
    <property type="entry name" value="Leucyl/phenylalanyl-tRNA-protein transferase, C-terminal domain"/>
    <property type="match status" value="1"/>
</dbReference>
<dbReference type="GO" id="GO:0008914">
    <property type="term" value="F:leucyl-tRNA--protein transferase activity"/>
    <property type="evidence" value="ECO:0007669"/>
    <property type="project" value="UniProtKB-UniRule"/>
</dbReference>
<comment type="similarity">
    <text evidence="4">Belongs to the L/F-transferase family.</text>
</comment>
<dbReference type="EMBL" id="NPEV01000005">
    <property type="protein sequence ID" value="RAI29091.1"/>
    <property type="molecule type" value="Genomic_DNA"/>
</dbReference>
<keyword evidence="6" id="KW-1185">Reference proteome</keyword>
<dbReference type="PANTHER" id="PTHR30098:SF2">
    <property type="entry name" value="LEUCYL_PHENYLALANYL-TRNA--PROTEIN TRANSFERASE"/>
    <property type="match status" value="1"/>
</dbReference>
<keyword evidence="1 4" id="KW-0963">Cytoplasm</keyword>
<evidence type="ECO:0000313" key="6">
    <source>
        <dbReference type="Proteomes" id="UP000249299"/>
    </source>
</evidence>
<protein>
    <recommendedName>
        <fullName evidence="4">Leucyl/phenylalanyl-tRNA--protein transferase</fullName>
        <ecNumber evidence="4">2.3.2.6</ecNumber>
    </recommendedName>
    <alternativeName>
        <fullName evidence="4">L/F-transferase</fullName>
    </alternativeName>
    <alternativeName>
        <fullName evidence="4">Leucyltransferase</fullName>
    </alternativeName>
    <alternativeName>
        <fullName evidence="4">Phenyalanyltransferase</fullName>
    </alternativeName>
</protein>
<evidence type="ECO:0000256" key="2">
    <source>
        <dbReference type="ARBA" id="ARBA00022679"/>
    </source>
</evidence>
<name>A0A327JSQ7_9HYPH</name>
<dbReference type="EC" id="2.3.2.6" evidence="4"/>
<keyword evidence="2 4" id="KW-0808">Transferase</keyword>
<gene>
    <name evidence="4" type="primary">aat</name>
    <name evidence="5" type="ORF">CH339_03740</name>
</gene>
<comment type="catalytic activity">
    <reaction evidence="4">
        <text>N-terminal L-lysyl-[protein] + L-leucyl-tRNA(Leu) = N-terminal L-leucyl-L-lysyl-[protein] + tRNA(Leu) + H(+)</text>
        <dbReference type="Rhea" id="RHEA:12340"/>
        <dbReference type="Rhea" id="RHEA-COMP:9613"/>
        <dbReference type="Rhea" id="RHEA-COMP:9622"/>
        <dbReference type="Rhea" id="RHEA-COMP:12670"/>
        <dbReference type="Rhea" id="RHEA-COMP:12671"/>
        <dbReference type="ChEBI" id="CHEBI:15378"/>
        <dbReference type="ChEBI" id="CHEBI:65249"/>
        <dbReference type="ChEBI" id="CHEBI:78442"/>
        <dbReference type="ChEBI" id="CHEBI:78494"/>
        <dbReference type="ChEBI" id="CHEBI:133043"/>
        <dbReference type="EC" id="2.3.2.6"/>
    </reaction>
</comment>
<dbReference type="Pfam" id="PF03588">
    <property type="entry name" value="Leu_Phe_trans"/>
    <property type="match status" value="1"/>
</dbReference>
<proteinExistence type="inferred from homology"/>
<dbReference type="InterPro" id="IPR004616">
    <property type="entry name" value="Leu/Phe-tRNA_Trfase"/>
</dbReference>
<evidence type="ECO:0000256" key="4">
    <source>
        <dbReference type="HAMAP-Rule" id="MF_00688"/>
    </source>
</evidence>
<organism evidence="5 6">
    <name type="scientific">Rhodobium orientis</name>
    <dbReference type="NCBI Taxonomy" id="34017"/>
    <lineage>
        <taxon>Bacteria</taxon>
        <taxon>Pseudomonadati</taxon>
        <taxon>Pseudomonadota</taxon>
        <taxon>Alphaproteobacteria</taxon>
        <taxon>Hyphomicrobiales</taxon>
        <taxon>Rhodobiaceae</taxon>
        <taxon>Rhodobium</taxon>
    </lineage>
</organism>
<dbReference type="InterPro" id="IPR042203">
    <property type="entry name" value="Leu/Phe-tRNA_Trfase_C"/>
</dbReference>
<dbReference type="NCBIfam" id="TIGR00667">
    <property type="entry name" value="aat"/>
    <property type="match status" value="1"/>
</dbReference>
<keyword evidence="3 4" id="KW-0012">Acyltransferase</keyword>
<dbReference type="GO" id="GO:0030163">
    <property type="term" value="P:protein catabolic process"/>
    <property type="evidence" value="ECO:0007669"/>
    <property type="project" value="UniProtKB-UniRule"/>
</dbReference>
<evidence type="ECO:0000313" key="5">
    <source>
        <dbReference type="EMBL" id="RAI29091.1"/>
    </source>
</evidence>
<accession>A0A327JSQ7</accession>
<comment type="subcellular location">
    <subcellularLocation>
        <location evidence="4">Cytoplasm</location>
    </subcellularLocation>
</comment>
<comment type="catalytic activity">
    <reaction evidence="4">
        <text>L-phenylalanyl-tRNA(Phe) + an N-terminal L-alpha-aminoacyl-[protein] = an N-terminal L-phenylalanyl-L-alpha-aminoacyl-[protein] + tRNA(Phe)</text>
        <dbReference type="Rhea" id="RHEA:43632"/>
        <dbReference type="Rhea" id="RHEA-COMP:9668"/>
        <dbReference type="Rhea" id="RHEA-COMP:9699"/>
        <dbReference type="Rhea" id="RHEA-COMP:10636"/>
        <dbReference type="Rhea" id="RHEA-COMP:10637"/>
        <dbReference type="ChEBI" id="CHEBI:78442"/>
        <dbReference type="ChEBI" id="CHEBI:78531"/>
        <dbReference type="ChEBI" id="CHEBI:78597"/>
        <dbReference type="ChEBI" id="CHEBI:83561"/>
        <dbReference type="EC" id="2.3.2.6"/>
    </reaction>
</comment>
<dbReference type="SUPFAM" id="SSF55729">
    <property type="entry name" value="Acyl-CoA N-acyltransferases (Nat)"/>
    <property type="match status" value="1"/>
</dbReference>
<evidence type="ECO:0000256" key="3">
    <source>
        <dbReference type="ARBA" id="ARBA00023315"/>
    </source>
</evidence>
<dbReference type="FunFam" id="3.40.630.70:FF:000001">
    <property type="entry name" value="Leucyl/phenylalanyl-tRNA--protein transferase"/>
    <property type="match status" value="1"/>
</dbReference>
<sequence length="228" mass="25644">MAGSDDVVLEITPQVLLKAYACGIFPMAESAEDPGLYWIEPELRGIVPFERIHVPKRLSRTIRQEIFTVRIDSDFDGVIGGCAESTPDRGKTWINARIRRLYQELYELGHCHSVEAWRDGRLVGGLYGVRLGKAFFGESMFSRERDASKVALVHLMARLIAGGFTLLDTQFVTEHLRRFGAVEIPRHDYHVLLEDSLNGFGDFFALDREADGAAVLKVLADKAGQRHR</sequence>
<comment type="catalytic activity">
    <reaction evidence="4">
        <text>N-terminal L-arginyl-[protein] + L-leucyl-tRNA(Leu) = N-terminal L-leucyl-L-arginyl-[protein] + tRNA(Leu) + H(+)</text>
        <dbReference type="Rhea" id="RHEA:50416"/>
        <dbReference type="Rhea" id="RHEA-COMP:9613"/>
        <dbReference type="Rhea" id="RHEA-COMP:9622"/>
        <dbReference type="Rhea" id="RHEA-COMP:12672"/>
        <dbReference type="Rhea" id="RHEA-COMP:12673"/>
        <dbReference type="ChEBI" id="CHEBI:15378"/>
        <dbReference type="ChEBI" id="CHEBI:64719"/>
        <dbReference type="ChEBI" id="CHEBI:78442"/>
        <dbReference type="ChEBI" id="CHEBI:78494"/>
        <dbReference type="ChEBI" id="CHEBI:133044"/>
        <dbReference type="EC" id="2.3.2.6"/>
    </reaction>
</comment>
<evidence type="ECO:0000256" key="1">
    <source>
        <dbReference type="ARBA" id="ARBA00022490"/>
    </source>
</evidence>
<dbReference type="GO" id="GO:0005737">
    <property type="term" value="C:cytoplasm"/>
    <property type="evidence" value="ECO:0007669"/>
    <property type="project" value="UniProtKB-SubCell"/>
</dbReference>
<dbReference type="InterPro" id="IPR016181">
    <property type="entry name" value="Acyl_CoA_acyltransferase"/>
</dbReference>
<reference evidence="5 6" key="1">
    <citation type="submission" date="2017-07" db="EMBL/GenBank/DDBJ databases">
        <title>Draft Genome Sequences of Select Purple Nonsulfur Bacteria.</title>
        <authorList>
            <person name="Lasarre B."/>
            <person name="Mckinlay J.B."/>
        </authorList>
    </citation>
    <scope>NUCLEOTIDE SEQUENCE [LARGE SCALE GENOMIC DNA]</scope>
    <source>
        <strain evidence="5 6">DSM 11290</strain>
    </source>
</reference>
<dbReference type="RefSeq" id="WP_111432947.1">
    <property type="nucleotide sequence ID" value="NZ_JACIGG010000005.1"/>
</dbReference>
<dbReference type="HAMAP" id="MF_00688">
    <property type="entry name" value="Leu_Phe_trans"/>
    <property type="match status" value="1"/>
</dbReference>